<dbReference type="InterPro" id="IPR023772">
    <property type="entry name" value="DNA-bd_HTH_TetR-type_CS"/>
</dbReference>
<dbReference type="EMBL" id="CP000677">
    <property type="protein sequence ID" value="ABP64553.1"/>
    <property type="molecule type" value="Genomic_DNA"/>
</dbReference>
<keyword evidence="6" id="KW-0614">Plasmid</keyword>
<dbReference type="PANTHER" id="PTHR30055">
    <property type="entry name" value="HTH-TYPE TRANSCRIPTIONAL REGULATOR RUTR"/>
    <property type="match status" value="1"/>
</dbReference>
<dbReference type="GO" id="GO:0000976">
    <property type="term" value="F:transcription cis-regulatory region binding"/>
    <property type="evidence" value="ECO:0007669"/>
    <property type="project" value="TreeGrafter"/>
</dbReference>
<sequence>MDGISNVTAGAAKGVISKGRRTANRILDVAEELFARKGYGATSLRDIASQVGLQQPGLYKHFSGKEDLYRQVYERALKPMIDLMDEILMRPNSDFSDLTDHITDLLAAHPNIARLLIRAAISSDSEPDPVGLDWLHRMIGYGRKMNEKAGLPSSEEALGVQIVAIFNMLFGFFWASPLLESLSGRKATAPQAMAIQRDLLRTFVRSLDQTSAPVLPHPTLAR</sequence>
<feature type="DNA-binding region" description="H-T-H motif" evidence="4">
    <location>
        <begin position="43"/>
        <end position="62"/>
    </location>
</feature>
<dbReference type="AlphaFoldDB" id="A4XF42"/>
<reference evidence="6 7" key="1">
    <citation type="submission" date="2007-04" db="EMBL/GenBank/DDBJ databases">
        <title>Complete sequence of plasmid pNL2 of Novosphingobium aromaticivorans DSM 12444.</title>
        <authorList>
            <consortium name="US DOE Joint Genome Institute"/>
            <person name="Copeland A."/>
            <person name="Lucas S."/>
            <person name="Lapidus A."/>
            <person name="Barry K."/>
            <person name="Detter J.C."/>
            <person name="Glavina del Rio T."/>
            <person name="Hammon N."/>
            <person name="Israni S."/>
            <person name="Dalin E."/>
            <person name="Tice H."/>
            <person name="Pitluck S."/>
            <person name="Chertkov O."/>
            <person name="Han C."/>
            <person name="Thomson S."/>
            <person name="Schmutz J."/>
            <person name="Larimer F."/>
            <person name="Land M."/>
            <person name="Kyrpides N."/>
            <person name="Ivanova N."/>
            <person name="Fredrickson J."/>
            <person name="Romine M.F."/>
            <person name="Richardson P."/>
        </authorList>
    </citation>
    <scope>NUCLEOTIDE SEQUENCE [LARGE SCALE GENOMIC DNA]</scope>
    <source>
        <strain evidence="7">ATCC 700278 / DSM 12444 / CCUG 56034 / CIP 105152 / NBRC 16084 / F199</strain>
        <plasmid evidence="6 7">pNL2</plasmid>
    </source>
</reference>
<keyword evidence="3" id="KW-0804">Transcription</keyword>
<evidence type="ECO:0000259" key="5">
    <source>
        <dbReference type="PROSITE" id="PS50977"/>
    </source>
</evidence>
<keyword evidence="1" id="KW-0805">Transcription regulation</keyword>
<dbReference type="PANTHER" id="PTHR30055:SF234">
    <property type="entry name" value="HTH-TYPE TRANSCRIPTIONAL REGULATOR BETI"/>
    <property type="match status" value="1"/>
</dbReference>
<dbReference type="InterPro" id="IPR050109">
    <property type="entry name" value="HTH-type_TetR-like_transc_reg"/>
</dbReference>
<dbReference type="PROSITE" id="PS50977">
    <property type="entry name" value="HTH_TETR_2"/>
    <property type="match status" value="1"/>
</dbReference>
<dbReference type="SUPFAM" id="SSF46689">
    <property type="entry name" value="Homeodomain-like"/>
    <property type="match status" value="1"/>
</dbReference>
<evidence type="ECO:0000256" key="2">
    <source>
        <dbReference type="ARBA" id="ARBA00023125"/>
    </source>
</evidence>
<dbReference type="KEGG" id="nar:Saro_3694"/>
<dbReference type="Gene3D" id="1.10.357.10">
    <property type="entry name" value="Tetracycline Repressor, domain 2"/>
    <property type="match status" value="1"/>
</dbReference>
<dbReference type="PRINTS" id="PR00455">
    <property type="entry name" value="HTHTETR"/>
</dbReference>
<geneLocation type="plasmid" evidence="6 7">
    <name>pNL2</name>
</geneLocation>
<dbReference type="SMR" id="A4XF42"/>
<evidence type="ECO:0000313" key="6">
    <source>
        <dbReference type="EMBL" id="ABP64553.1"/>
    </source>
</evidence>
<dbReference type="Proteomes" id="UP000009134">
    <property type="component" value="Plasmid pNL2"/>
</dbReference>
<dbReference type="InterPro" id="IPR001647">
    <property type="entry name" value="HTH_TetR"/>
</dbReference>
<evidence type="ECO:0000256" key="4">
    <source>
        <dbReference type="PROSITE-ProRule" id="PRU00335"/>
    </source>
</evidence>
<protein>
    <submittedName>
        <fullName evidence="6">Transcriptional regulator, TetR family</fullName>
    </submittedName>
</protein>
<organism evidence="6 7">
    <name type="scientific">Novosphingobium aromaticivorans (strain ATCC 700278 / DSM 12444 / CCUG 56034 / CIP 105152 / NBRC 16084 / F199)</name>
    <dbReference type="NCBI Taxonomy" id="279238"/>
    <lineage>
        <taxon>Bacteria</taxon>
        <taxon>Pseudomonadati</taxon>
        <taxon>Pseudomonadota</taxon>
        <taxon>Alphaproteobacteria</taxon>
        <taxon>Sphingomonadales</taxon>
        <taxon>Sphingomonadaceae</taxon>
        <taxon>Novosphingobium</taxon>
    </lineage>
</organism>
<proteinExistence type="predicted"/>
<evidence type="ECO:0000256" key="1">
    <source>
        <dbReference type="ARBA" id="ARBA00023015"/>
    </source>
</evidence>
<keyword evidence="2 4" id="KW-0238">DNA-binding</keyword>
<dbReference type="GO" id="GO:0003700">
    <property type="term" value="F:DNA-binding transcription factor activity"/>
    <property type="evidence" value="ECO:0007669"/>
    <property type="project" value="TreeGrafter"/>
</dbReference>
<name>A4XF42_NOVAD</name>
<evidence type="ECO:0000313" key="7">
    <source>
        <dbReference type="Proteomes" id="UP000009134"/>
    </source>
</evidence>
<dbReference type="InterPro" id="IPR009057">
    <property type="entry name" value="Homeodomain-like_sf"/>
</dbReference>
<dbReference type="HOGENOM" id="CLU_069356_12_8_5"/>
<feature type="domain" description="HTH tetR-type" evidence="5">
    <location>
        <begin position="20"/>
        <end position="80"/>
    </location>
</feature>
<keyword evidence="7" id="KW-1185">Reference proteome</keyword>
<dbReference type="eggNOG" id="COG1309">
    <property type="taxonomic scope" value="Bacteria"/>
</dbReference>
<dbReference type="PROSITE" id="PS01081">
    <property type="entry name" value="HTH_TETR_1"/>
    <property type="match status" value="1"/>
</dbReference>
<gene>
    <name evidence="6" type="ordered locus">Saro_3694</name>
</gene>
<evidence type="ECO:0000256" key="3">
    <source>
        <dbReference type="ARBA" id="ARBA00023163"/>
    </source>
</evidence>
<dbReference type="Pfam" id="PF00440">
    <property type="entry name" value="TetR_N"/>
    <property type="match status" value="1"/>
</dbReference>
<accession>A4XF42</accession>